<proteinExistence type="inferred from homology"/>
<keyword evidence="3" id="KW-0378">Hydrolase</keyword>
<feature type="domain" description="GIY-YIG" evidence="2">
    <location>
        <begin position="8"/>
        <end position="83"/>
    </location>
</feature>
<dbReference type="InterPro" id="IPR035901">
    <property type="entry name" value="GIY-YIG_endonuc_sf"/>
</dbReference>
<dbReference type="Proteomes" id="UP000242972">
    <property type="component" value="Unassembled WGS sequence"/>
</dbReference>
<name>A0A2T2XGG0_9FIRM</name>
<dbReference type="PANTHER" id="PTHR34477:SF1">
    <property type="entry name" value="UPF0213 PROTEIN YHBQ"/>
    <property type="match status" value="1"/>
</dbReference>
<dbReference type="Gene3D" id="3.40.1440.10">
    <property type="entry name" value="GIY-YIG endonuclease"/>
    <property type="match status" value="1"/>
</dbReference>
<evidence type="ECO:0000259" key="2">
    <source>
        <dbReference type="PROSITE" id="PS50164"/>
    </source>
</evidence>
<comment type="similarity">
    <text evidence="1">Belongs to the UPF0213 family.</text>
</comment>
<dbReference type="PANTHER" id="PTHR34477">
    <property type="entry name" value="UPF0213 PROTEIN YHBQ"/>
    <property type="match status" value="1"/>
</dbReference>
<comment type="caution">
    <text evidence="3">The sequence shown here is derived from an EMBL/GenBank/DDBJ whole genome shotgun (WGS) entry which is preliminary data.</text>
</comment>
<evidence type="ECO:0000313" key="4">
    <source>
        <dbReference type="Proteomes" id="UP000242972"/>
    </source>
</evidence>
<dbReference type="InterPro" id="IPR000305">
    <property type="entry name" value="GIY-YIG_endonuc"/>
</dbReference>
<dbReference type="InterPro" id="IPR050190">
    <property type="entry name" value="UPF0213_domain"/>
</dbReference>
<dbReference type="AlphaFoldDB" id="A0A2T2XGG0"/>
<dbReference type="PROSITE" id="PS50164">
    <property type="entry name" value="GIY_YIG"/>
    <property type="match status" value="1"/>
</dbReference>
<dbReference type="GO" id="GO:0004519">
    <property type="term" value="F:endonuclease activity"/>
    <property type="evidence" value="ECO:0007669"/>
    <property type="project" value="UniProtKB-KW"/>
</dbReference>
<accession>A0A2T2XGG0</accession>
<evidence type="ECO:0000313" key="3">
    <source>
        <dbReference type="EMBL" id="PSR33594.1"/>
    </source>
</evidence>
<evidence type="ECO:0000256" key="1">
    <source>
        <dbReference type="ARBA" id="ARBA00007435"/>
    </source>
</evidence>
<dbReference type="EMBL" id="PXYW01000018">
    <property type="protein sequence ID" value="PSR33594.1"/>
    <property type="molecule type" value="Genomic_DNA"/>
</dbReference>
<keyword evidence="3" id="KW-0540">Nuclease</keyword>
<gene>
    <name evidence="3" type="ORF">C7B46_09325</name>
</gene>
<dbReference type="Pfam" id="PF01541">
    <property type="entry name" value="GIY-YIG"/>
    <property type="match status" value="1"/>
</dbReference>
<reference evidence="3 4" key="1">
    <citation type="journal article" date="2014" name="BMC Genomics">
        <title>Comparison of environmental and isolate Sulfobacillus genomes reveals diverse carbon, sulfur, nitrogen, and hydrogen metabolisms.</title>
        <authorList>
            <person name="Justice N.B."/>
            <person name="Norman A."/>
            <person name="Brown C.T."/>
            <person name="Singh A."/>
            <person name="Thomas B.C."/>
            <person name="Banfield J.F."/>
        </authorList>
    </citation>
    <scope>NUCLEOTIDE SEQUENCE [LARGE SCALE GENOMIC DNA]</scope>
    <source>
        <strain evidence="3">AMDSBA4</strain>
    </source>
</reference>
<sequence length="89" mass="10613">MDTTLEEARWRVYVIRCGDDTFYTGITTNVERRLRQHQQGTGAKYTRGRHPLQLWWVSSLMNHQQALVQEWQIKQWSHAEKEALQNGSR</sequence>
<dbReference type="CDD" id="cd10456">
    <property type="entry name" value="GIY-YIG_UPF0213"/>
    <property type="match status" value="1"/>
</dbReference>
<dbReference type="SUPFAM" id="SSF82771">
    <property type="entry name" value="GIY-YIG endonuclease"/>
    <property type="match status" value="1"/>
</dbReference>
<organism evidence="3 4">
    <name type="scientific">Sulfobacillus benefaciens</name>
    <dbReference type="NCBI Taxonomy" id="453960"/>
    <lineage>
        <taxon>Bacteria</taxon>
        <taxon>Bacillati</taxon>
        <taxon>Bacillota</taxon>
        <taxon>Clostridia</taxon>
        <taxon>Eubacteriales</taxon>
        <taxon>Clostridiales Family XVII. Incertae Sedis</taxon>
        <taxon>Sulfobacillus</taxon>
    </lineage>
</organism>
<keyword evidence="3" id="KW-0255">Endonuclease</keyword>
<protein>
    <submittedName>
        <fullName evidence="3">Endonuclease</fullName>
    </submittedName>
</protein>